<dbReference type="InterPro" id="IPR050310">
    <property type="entry name" value="VPS10-sortilin"/>
</dbReference>
<evidence type="ECO:0000313" key="22">
    <source>
        <dbReference type="EMBL" id="KAK5990777.1"/>
    </source>
</evidence>
<evidence type="ECO:0000256" key="12">
    <source>
        <dbReference type="ARBA" id="ARBA00025569"/>
    </source>
</evidence>
<dbReference type="InterPro" id="IPR006581">
    <property type="entry name" value="VPS10"/>
</dbReference>
<feature type="transmembrane region" description="Helical" evidence="19">
    <location>
        <begin position="1417"/>
        <end position="1440"/>
    </location>
</feature>
<keyword evidence="11" id="KW-0325">Glycoprotein</keyword>
<dbReference type="SUPFAM" id="SSF110296">
    <property type="entry name" value="Oligoxyloglucan reducing end-specific cellobiohydrolase"/>
    <property type="match status" value="2"/>
</dbReference>
<dbReference type="PANTHER" id="PTHR12106">
    <property type="entry name" value="SORTILIN RELATED"/>
    <property type="match status" value="1"/>
</dbReference>
<name>A0ABR0SF24_9HYPO</name>
<evidence type="ECO:0000256" key="7">
    <source>
        <dbReference type="ARBA" id="ARBA00022927"/>
    </source>
</evidence>
<evidence type="ECO:0000256" key="2">
    <source>
        <dbReference type="ARBA" id="ARBA00004488"/>
    </source>
</evidence>
<dbReference type="CDD" id="cd15482">
    <property type="entry name" value="Sialidase_non-viral"/>
    <property type="match status" value="2"/>
</dbReference>
<sequence length="1494" mass="168148">MRLIAKAAPTWHILLLSILWTLAFAKDEPKVSVTKFNHPPLGLNYFEDSDSVVFHDVEEGNIYRSKDAGANWARVESIPEGKAGLLIMHTFDSKTAFVMTKDKTHYKTENRGESWDKFETPTIPSRFQPEVLVFHAGDPKRIIFNGMDCDGIFCDEQASYTTDGFQKVKLLRSFTAGCWWAKSSAEFTTGDSEKDKDRIMCIIKDPFSLFKEDQRLAVSDEYFAVVDKVIQEFEPNMDTTKGVVGVVNLAFVKKYLLVATSSFRSDEMALFISDDTLKWHRAMFPTSDSHDHSHQISQEAYTVLESTNYSIQIDVMTSNPSRPMGIIFTSNSNGTYFTENIAYTNRNRNGHVDFEKITGIQGVFLVNVVDNGAEVNKQRKDKIVITKITFDDGRSFDEIKAGDDRLHLHSVTEIDNVGRIFSSPAPGLVMGNGNTGKALGKFADANLYVSDNAGVTWKEALKGPHKYEFGDSGSILVAVKDSKKQDVTEFSYSLDHGENWKSVTLPDKLQIKPDLLTTTQDSTSLKFLLVGEHDKTYQVIAIDFEALEKRTCEDKDFEDWHARVDSDGKSICIMGHKQTYRRRKKSADCFVKSNFKDPVPKTENCECTDADFECDYNFQRDDDRSKCKNVGPIPVPDGACKAKDGNFKGSSGWRLIPGNTCNRKKGEQKDDPVERKCSDNAASAPAPPANGEISSKEFNFESELNDFQKVYLERSGSSASNDETIIVRPVKKEGMWLSKNHGKEWKRVLEGEEIKGIYPHSHLQDVVYFTTGGKKVIYTIDRGQNFHSFEAPTSTKDNSLPISFHPDNKDWLIWVGEKCDKIGSKESCLPEASISTDRGDNWKTILRYTERCEFTGHSAYTFRPIKQIVCLARETESNDAPYTIISSNDFFNEDKTIFKEPVTNFATMSEFIVLAAKDKESGDVRALTSLDGKHFERAHFPYNFREGHKNDYTVLDSSTHAVNLFVRNEGGADKQYGSIIKSNSNGTSYVLSATNVNCNEQTYVDFERVTGLEGVTLINVVANVNTKDKTKKLQTKISHNDGSEWGFLPPPAKDKDGKAYSCSSKGDSSCALHLHHYTEREDKRKTFGADTAVGMLFGVGNVGSNLGDFKDADTFMSTDAGITWTNVKKGRWTWQYGDQGSIIVLVQKATRRNDVKTNIVSYSVDEGRTWKDYKFADSEVTVLDITTLRSGTSRNFLLWCRAGQGKIFSVNLDFTGLTDKPCEYKKDGDSDYYLWSPKHPLLDNDCLFGHVVKYLRKKSDRKCYNKQDIKRNVEVQNCECDRRDYECDFNYELDNHNQCTLVRGLEPISGKEWCAKNPNETSWFEPTGYRRVPLSTCEAGNELDKASTEHACAGHEEEFKKKHRTSGVAIFFAVVIPFAAAAAIGWFVYRNWDGKFGQIRLGENSSSFDSDRPWIKYPVIAISAVAALVAAMPLVAASLWRLTITSLGRGRDRSWFAGGARTFTTRDSFARGRGEYSLVDDEGELLGEESDEEV</sequence>
<dbReference type="PANTHER" id="PTHR12106:SF27">
    <property type="entry name" value="SORTILIN-RELATED RECEPTOR"/>
    <property type="match status" value="1"/>
</dbReference>
<proteinExistence type="predicted"/>
<evidence type="ECO:0000256" key="16">
    <source>
        <dbReference type="ARBA" id="ARBA00032705"/>
    </source>
</evidence>
<gene>
    <name evidence="22" type="ORF">PT974_09049</name>
</gene>
<keyword evidence="9 19" id="KW-0472">Membrane</keyword>
<evidence type="ECO:0000256" key="5">
    <source>
        <dbReference type="ARBA" id="ARBA00022692"/>
    </source>
</evidence>
<dbReference type="SMART" id="SM00602">
    <property type="entry name" value="VPS10"/>
    <property type="match status" value="2"/>
</dbReference>
<evidence type="ECO:0000256" key="9">
    <source>
        <dbReference type="ARBA" id="ARBA00023136"/>
    </source>
</evidence>
<dbReference type="InterPro" id="IPR031777">
    <property type="entry name" value="Sortilin_C"/>
</dbReference>
<evidence type="ECO:0000256" key="6">
    <source>
        <dbReference type="ARBA" id="ARBA00022737"/>
    </source>
</evidence>
<dbReference type="EMBL" id="JAVFKD010000014">
    <property type="protein sequence ID" value="KAK5990777.1"/>
    <property type="molecule type" value="Genomic_DNA"/>
</dbReference>
<comment type="subcellular location">
    <subcellularLocation>
        <location evidence="1">Golgi apparatus</location>
        <location evidence="1">trans-Golgi network membrane</location>
        <topology evidence="1">Multi-pass membrane protein</topology>
    </subcellularLocation>
    <subcellularLocation>
        <location evidence="2">Prevacuolar compartment membrane</location>
        <topology evidence="2">Multi-pass membrane protein</topology>
    </subcellularLocation>
</comment>
<evidence type="ECO:0000256" key="15">
    <source>
        <dbReference type="ARBA" id="ARBA00031902"/>
    </source>
</evidence>
<evidence type="ECO:0000256" key="19">
    <source>
        <dbReference type="SAM" id="Phobius"/>
    </source>
</evidence>
<keyword evidence="5 19" id="KW-0812">Transmembrane</keyword>
<keyword evidence="10" id="KW-0675">Receptor</keyword>
<protein>
    <recommendedName>
        <fullName evidence="3">Vacuolar protein sorting/targeting protein 10</fullName>
    </recommendedName>
    <alternativeName>
        <fullName evidence="14">Carboxypeptidase Y receptor</fullName>
    </alternativeName>
    <alternativeName>
        <fullName evidence="13 15">Sortilin VPS10</fullName>
    </alternativeName>
    <alternativeName>
        <fullName evidence="16 17">Vacuolar carboxypeptidase Sorting receptor VPS10</fullName>
    </alternativeName>
</protein>
<feature type="compositionally biased region" description="Basic and acidic residues" evidence="18">
    <location>
        <begin position="664"/>
        <end position="678"/>
    </location>
</feature>
<feature type="signal peptide" evidence="20">
    <location>
        <begin position="1"/>
        <end position="25"/>
    </location>
</feature>
<feature type="domain" description="VPS10" evidence="21">
    <location>
        <begin position="51"/>
        <end position="682"/>
    </location>
</feature>
<evidence type="ECO:0000256" key="18">
    <source>
        <dbReference type="SAM" id="MobiDB-lite"/>
    </source>
</evidence>
<evidence type="ECO:0000256" key="8">
    <source>
        <dbReference type="ARBA" id="ARBA00023034"/>
    </source>
</evidence>
<dbReference type="Gene3D" id="2.130.10.10">
    <property type="entry name" value="YVTN repeat-like/Quinoprotein amine dehydrogenase"/>
    <property type="match status" value="2"/>
</dbReference>
<evidence type="ECO:0000256" key="4">
    <source>
        <dbReference type="ARBA" id="ARBA00022448"/>
    </source>
</evidence>
<keyword evidence="23" id="KW-1185">Reference proteome</keyword>
<evidence type="ECO:0000256" key="17">
    <source>
        <dbReference type="ARBA" id="ARBA00032910"/>
    </source>
</evidence>
<comment type="caution">
    <text evidence="22">The sequence shown here is derived from an EMBL/GenBank/DDBJ whole genome shotgun (WGS) entry which is preliminary data.</text>
</comment>
<evidence type="ECO:0000256" key="3">
    <source>
        <dbReference type="ARBA" id="ARBA00015369"/>
    </source>
</evidence>
<reference evidence="22 23" key="1">
    <citation type="submission" date="2024-01" db="EMBL/GenBank/DDBJ databases">
        <title>Complete genome of Cladobotryum mycophilum ATHUM6906.</title>
        <authorList>
            <person name="Christinaki A.C."/>
            <person name="Myridakis A.I."/>
            <person name="Kouvelis V.N."/>
        </authorList>
    </citation>
    <scope>NUCLEOTIDE SEQUENCE [LARGE SCALE GENOMIC DNA]</scope>
    <source>
        <strain evidence="22 23">ATHUM6906</strain>
    </source>
</reference>
<dbReference type="Pfam" id="PF15901">
    <property type="entry name" value="Sortilin_C"/>
    <property type="match status" value="2"/>
</dbReference>
<feature type="chain" id="PRO_5046654849" description="Vacuolar protein sorting/targeting protein 10" evidence="20">
    <location>
        <begin position="26"/>
        <end position="1494"/>
    </location>
</feature>
<comment type="function">
    <text evidence="12">Functions as a sorting receptor in the Golgi compartment required for the intracellular sorting and delivery of soluble vacuolar proteins, like carboxypeptidase Y (CPY) and proteinase A. Executes multiple rounds of sorting by cycling between the late Golgi and a prevacuolar endosome-like compartment.</text>
</comment>
<evidence type="ECO:0000256" key="20">
    <source>
        <dbReference type="SAM" id="SignalP"/>
    </source>
</evidence>
<organism evidence="22 23">
    <name type="scientific">Cladobotryum mycophilum</name>
    <dbReference type="NCBI Taxonomy" id="491253"/>
    <lineage>
        <taxon>Eukaryota</taxon>
        <taxon>Fungi</taxon>
        <taxon>Dikarya</taxon>
        <taxon>Ascomycota</taxon>
        <taxon>Pezizomycotina</taxon>
        <taxon>Sordariomycetes</taxon>
        <taxon>Hypocreomycetidae</taxon>
        <taxon>Hypocreales</taxon>
        <taxon>Hypocreaceae</taxon>
        <taxon>Cladobotryum</taxon>
    </lineage>
</organism>
<dbReference type="Gene3D" id="2.10.70.80">
    <property type="match status" value="2"/>
</dbReference>
<evidence type="ECO:0000256" key="13">
    <source>
        <dbReference type="ARBA" id="ARBA00031250"/>
    </source>
</evidence>
<keyword evidence="8" id="KW-0333">Golgi apparatus</keyword>
<keyword evidence="19" id="KW-1133">Transmembrane helix</keyword>
<dbReference type="Pfam" id="PF15902">
    <property type="entry name" value="Sortilin-Vps10"/>
    <property type="match status" value="2"/>
</dbReference>
<dbReference type="InterPro" id="IPR031778">
    <property type="entry name" value="Sortilin_N"/>
</dbReference>
<keyword evidence="4" id="KW-0813">Transport</keyword>
<dbReference type="Proteomes" id="UP001338125">
    <property type="component" value="Unassembled WGS sequence"/>
</dbReference>
<evidence type="ECO:0000256" key="1">
    <source>
        <dbReference type="ARBA" id="ARBA00004166"/>
    </source>
</evidence>
<evidence type="ECO:0000256" key="11">
    <source>
        <dbReference type="ARBA" id="ARBA00023180"/>
    </source>
</evidence>
<evidence type="ECO:0000256" key="14">
    <source>
        <dbReference type="ARBA" id="ARBA00031354"/>
    </source>
</evidence>
<evidence type="ECO:0000259" key="21">
    <source>
        <dbReference type="SMART" id="SM00602"/>
    </source>
</evidence>
<keyword evidence="20" id="KW-0732">Signal</keyword>
<dbReference type="InterPro" id="IPR015943">
    <property type="entry name" value="WD40/YVTN_repeat-like_dom_sf"/>
</dbReference>
<accession>A0ABR0SF24</accession>
<evidence type="ECO:0000256" key="10">
    <source>
        <dbReference type="ARBA" id="ARBA00023170"/>
    </source>
</evidence>
<feature type="transmembrane region" description="Helical" evidence="19">
    <location>
        <begin position="1368"/>
        <end position="1389"/>
    </location>
</feature>
<keyword evidence="7" id="KW-0653">Protein transport</keyword>
<evidence type="ECO:0000313" key="23">
    <source>
        <dbReference type="Proteomes" id="UP001338125"/>
    </source>
</evidence>
<feature type="domain" description="VPS10" evidence="21">
    <location>
        <begin position="723"/>
        <end position="1357"/>
    </location>
</feature>
<feature type="region of interest" description="Disordered" evidence="18">
    <location>
        <begin position="658"/>
        <end position="694"/>
    </location>
</feature>
<dbReference type="Gene3D" id="3.30.60.270">
    <property type="match status" value="2"/>
</dbReference>
<keyword evidence="6" id="KW-0677">Repeat</keyword>